<sequence>MSQLKWFSGGNERQSAALELFDRLIAEVRDENNNQVLEEFCLSYRKELEEGKAPIPTILSRFNFELSRLLREGKADLTDRSKKDLAAIRKLSNIRYGY</sequence>
<evidence type="ECO:0000313" key="1">
    <source>
        <dbReference type="EMBL" id="AWN20682.1"/>
    </source>
</evidence>
<keyword evidence="2" id="KW-1185">Reference proteome</keyword>
<accession>A0ABM6W5S5</accession>
<protein>
    <submittedName>
        <fullName evidence="1">Bacteriocin immunity protein</fullName>
    </submittedName>
</protein>
<reference evidence="1 2" key="1">
    <citation type="submission" date="2018-05" db="EMBL/GenBank/DDBJ databases">
        <title>Complete genome sequences of Streptococcus sobrinus.</title>
        <authorList>
            <person name="Sales M."/>
            <person name="Jensen P.A."/>
        </authorList>
    </citation>
    <scope>NUCLEOTIDE SEQUENCE [LARGE SCALE GENOMIC DNA]</scope>
    <source>
        <strain evidence="1 2">SL1</strain>
    </source>
</reference>
<dbReference type="InterPro" id="IPR015046">
    <property type="entry name" value="LciA_Immunity-like"/>
</dbReference>
<dbReference type="RefSeq" id="WP_002960736.1">
    <property type="nucleotide sequence ID" value="NZ_CP029490.1"/>
</dbReference>
<organism evidence="1 2">
    <name type="scientific">Streptococcus sobrinus</name>
    <dbReference type="NCBI Taxonomy" id="1310"/>
    <lineage>
        <taxon>Bacteria</taxon>
        <taxon>Bacillati</taxon>
        <taxon>Bacillota</taxon>
        <taxon>Bacilli</taxon>
        <taxon>Lactobacillales</taxon>
        <taxon>Streptococcaceae</taxon>
        <taxon>Streptococcus</taxon>
    </lineage>
</organism>
<dbReference type="InterPro" id="IPR053739">
    <property type="entry name" value="Bact_Immunity_Domain_sf"/>
</dbReference>
<dbReference type="Pfam" id="PF08951">
    <property type="entry name" value="EntA_Immun"/>
    <property type="match status" value="1"/>
</dbReference>
<dbReference type="Gene3D" id="1.20.1440.140">
    <property type="match status" value="1"/>
</dbReference>
<dbReference type="GeneID" id="93923809"/>
<dbReference type="Proteomes" id="UP000245369">
    <property type="component" value="Chromosome"/>
</dbReference>
<gene>
    <name evidence="1" type="ORF">DK182_04680</name>
</gene>
<dbReference type="EMBL" id="CP029490">
    <property type="protein sequence ID" value="AWN20682.1"/>
    <property type="molecule type" value="Genomic_DNA"/>
</dbReference>
<evidence type="ECO:0000313" key="2">
    <source>
        <dbReference type="Proteomes" id="UP000245369"/>
    </source>
</evidence>
<name>A0ABM6W5S5_9STRE</name>
<proteinExistence type="predicted"/>